<evidence type="ECO:0000313" key="7">
    <source>
        <dbReference type="EMBL" id="NEX19242.1"/>
    </source>
</evidence>
<dbReference type="SUPFAM" id="SSF50978">
    <property type="entry name" value="WD40 repeat-like"/>
    <property type="match status" value="1"/>
</dbReference>
<feature type="repeat" description="WD" evidence="3">
    <location>
        <begin position="1158"/>
        <end position="1192"/>
    </location>
</feature>
<accession>A0A6P1DT90</accession>
<dbReference type="SUPFAM" id="SSF50998">
    <property type="entry name" value="Quinoprotein alcohol dehydrogenase-like"/>
    <property type="match status" value="1"/>
</dbReference>
<dbReference type="PANTHER" id="PTHR19879">
    <property type="entry name" value="TRANSCRIPTION INITIATION FACTOR TFIID"/>
    <property type="match status" value="1"/>
</dbReference>
<evidence type="ECO:0000256" key="1">
    <source>
        <dbReference type="ARBA" id="ARBA00022574"/>
    </source>
</evidence>
<evidence type="ECO:0000313" key="8">
    <source>
        <dbReference type="Proteomes" id="UP000471640"/>
    </source>
</evidence>
<dbReference type="Pfam" id="PF00400">
    <property type="entry name" value="WD40"/>
    <property type="match status" value="4"/>
</dbReference>
<dbReference type="InterPro" id="IPR049052">
    <property type="entry name" value="nSTAND1"/>
</dbReference>
<keyword evidence="1 3" id="KW-0853">WD repeat</keyword>
<dbReference type="PROSITE" id="PS50082">
    <property type="entry name" value="WD_REPEATS_2"/>
    <property type="match status" value="5"/>
</dbReference>
<sequence length="1614" mass="176748">MTEPNVRIFISSPSDVEHERALLKDVIHTLAQEYLPYFNLQAVLWEEEALTAVRSFQAGLLRPSECEIVIVMLWTRLGTPLADDPYGGMTGTEWEFVDAIEASARDGSPEVLVYQKTSPRFVDINNPEAIRGAVSDRERLEGFFRAHFFNPDGSFRRAFRQFDSDAAFRDLVETQLRKLLNRRISAERRFAAGTSDWRGSPFRAGRPFDISDERIFTGRETETRDLIAKLDAMRNQRQGPLLITGPSGAGKSSLVRAGLLPHLVRPFLFSGLSSCRWCLVDLQTAVDPIVALTHALEAPKALGVALSKLGLDAEQLARLLATEPEVGAAQIRAALDQAEREHSGVLTGTDSGPQLAIILDPLDPLLSAEGQAAGAAEALFRAMSALARQDGIWVIATVRSDLLPRMQVMSQALDALDTQGFYRLEPPAPSRIRQILEIPARVAGIEYEERGSTTKTGLADALEADASVTPHWLPLLEQTLTDLYESALASTKEGEQTPLLKLQDYRRLGGLRGSVVRTADRLWETLTADGRAALPRLCRALIGVDGAGGPHPRPRAADLATLLRDPGCSELLALLIDARLVVAEAREDTARSRPCPTPELGLLGYFRDALVQTRDEWWARLRLKDKTEGLDALLDAPPSTDRNGETDRPHSTQRGDYQPTAQLSHPALIEQWQPIQAWLKDPENRRRLALRSQISRQAQLWKRTDCNREYLLGEVGFAAAQGFAESFADELEPLEREFLDHSKSFIHFERRRNRLTIGSTLSLLLLFASVATYALWDARHEAKLNVQRSQLHEADIAIDRGNTPRAMGLAWDAGPYLPEAAVDRIANAIAGNRLLAMAQPAGGAQAKPIAPAFRDDGEALVTFSREHGAQRWRLTAGRYRPEDDLSGPELPIHSLRIAGQGNGAKTLGLGISGIWQLPAKADQPPTWPCGVPESFDAAMDTEGRYLLISYETEAKQDALCLLDLTKPGDTKWRKVFPEDAIWNLAMSPDGKRILVASRAGRVLVLDAADGEQLSTLPTDGRFDRPVRRAVFSQDGQRIAVATLDEQIRVFDRQGVQLSVLGRIKRGDRSVRIHESSVRALAFSPDGSAIVAGDGTGQLVRWDLADGDAEILGEHDLAIDDLSISPRIDPHLGEHLVLSVSQDKTARLWQLETGKPVAVLSHDTAISKAGFTRDGQRIITASGRDGSARLWSITPENGLAFRLPQDDHVRSVAIADRGSNADDGARLMVATASYDGRIDLWGYARGTAAPVKERTLDGHQDRVRHLAFSPSHRWLASASSDGTARLWELATGESCRLQVSSDPKACADTGANTGAGDCPDVYQVAFSPDERWLVTASSDAKQPVRLWDAEQCASRALPEAFAGLHGAARALALTPTAAGGVLMAIGDADGGLHVSRLADNGRWSSLCSLDVHRSSIYALSLSTDGRWLAAAGRDGRASLIPLEDERCGKPRYVNPNAGRLYDVQFSPDAKAFVTAAFEAKAHLWSIEGELLAELSGHENRVTSASFSPDGQWIMTASRDGTLAIWKRPRRARKLPLEPYLMMDADLGGITSATFGPSGNTIVAGYWNNAALLWRLWSEAPSTDAKLIDHWGRERSRLALIEEAAKYRDQLRTGGQ</sequence>
<proteinExistence type="predicted"/>
<evidence type="ECO:0000256" key="4">
    <source>
        <dbReference type="SAM" id="MobiDB-lite"/>
    </source>
</evidence>
<dbReference type="RefSeq" id="WP_164652140.1">
    <property type="nucleotide sequence ID" value="NZ_JAAIJR010000006.1"/>
</dbReference>
<evidence type="ECO:0000256" key="2">
    <source>
        <dbReference type="ARBA" id="ARBA00022737"/>
    </source>
</evidence>
<protein>
    <submittedName>
        <fullName evidence="7">AAA family ATPase</fullName>
    </submittedName>
</protein>
<reference evidence="7 8" key="2">
    <citation type="submission" date="2020-02" db="EMBL/GenBank/DDBJ databases">
        <title>Genome sequences of Thiorhodococcus mannitoliphagus and Thiorhodococcus minor, purple sulfur photosynthetic bacteria in the gammaproteobacterial family, Chromatiaceae.</title>
        <authorList>
            <person name="Aviles F.A."/>
            <person name="Meyer T.E."/>
            <person name="Kyndt J.A."/>
        </authorList>
    </citation>
    <scope>NUCLEOTIDE SEQUENCE [LARGE SCALE GENOMIC DNA]</scope>
    <source>
        <strain evidence="7 8">DSM 18266</strain>
    </source>
</reference>
<dbReference type="Gene3D" id="2.130.10.10">
    <property type="entry name" value="YVTN repeat-like/Quinoprotein amine dehydrogenase"/>
    <property type="match status" value="4"/>
</dbReference>
<dbReference type="InterPro" id="IPR036322">
    <property type="entry name" value="WD40_repeat_dom_sf"/>
</dbReference>
<dbReference type="Proteomes" id="UP000471640">
    <property type="component" value="Unassembled WGS sequence"/>
</dbReference>
<comment type="caution">
    <text evidence="7">The sequence shown here is derived from an EMBL/GenBank/DDBJ whole genome shotgun (WGS) entry which is preliminary data.</text>
</comment>
<feature type="repeat" description="WD" evidence="3">
    <location>
        <begin position="1255"/>
        <end position="1296"/>
    </location>
</feature>
<evidence type="ECO:0000256" key="3">
    <source>
        <dbReference type="PROSITE-ProRule" id="PRU00221"/>
    </source>
</evidence>
<name>A0A6P1DT90_9GAMM</name>
<evidence type="ECO:0000259" key="5">
    <source>
        <dbReference type="Pfam" id="PF13360"/>
    </source>
</evidence>
<dbReference type="InterPro" id="IPR015943">
    <property type="entry name" value="WD40/YVTN_repeat-like_dom_sf"/>
</dbReference>
<dbReference type="CDD" id="cd00200">
    <property type="entry name" value="WD40"/>
    <property type="match status" value="1"/>
</dbReference>
<dbReference type="InterPro" id="IPR001680">
    <property type="entry name" value="WD40_rpt"/>
</dbReference>
<feature type="repeat" description="WD" evidence="3">
    <location>
        <begin position="1070"/>
        <end position="1111"/>
    </location>
</feature>
<dbReference type="SMART" id="SM00320">
    <property type="entry name" value="WD40"/>
    <property type="match status" value="12"/>
</dbReference>
<gene>
    <name evidence="7" type="ORF">G3480_02760</name>
</gene>
<evidence type="ECO:0000259" key="6">
    <source>
        <dbReference type="Pfam" id="PF20703"/>
    </source>
</evidence>
<dbReference type="EMBL" id="JAAIJR010000006">
    <property type="protein sequence ID" value="NEX19242.1"/>
    <property type="molecule type" value="Genomic_DNA"/>
</dbReference>
<keyword evidence="8" id="KW-1185">Reference proteome</keyword>
<dbReference type="PROSITE" id="PS50294">
    <property type="entry name" value="WD_REPEATS_REGION"/>
    <property type="match status" value="3"/>
</dbReference>
<reference evidence="8" key="1">
    <citation type="journal article" date="2020" name="Microbiol. Resour. Announc.">
        <title>Draft Genome Sequences of Thiorhodococcus mannitoliphagus and Thiorhodococcus minor, Purple Sulfur Photosynthetic Bacteria in the Gammaproteobacterial Family Chromatiaceae.</title>
        <authorList>
            <person name="Aviles F.A."/>
            <person name="Meyer T.E."/>
            <person name="Kyndt J.A."/>
        </authorList>
    </citation>
    <scope>NUCLEOTIDE SEQUENCE [LARGE SCALE GENOMIC DNA]</scope>
    <source>
        <strain evidence="8">DSM 18266</strain>
    </source>
</reference>
<organism evidence="7 8">
    <name type="scientific">Thiorhodococcus mannitoliphagus</name>
    <dbReference type="NCBI Taxonomy" id="329406"/>
    <lineage>
        <taxon>Bacteria</taxon>
        <taxon>Pseudomonadati</taxon>
        <taxon>Pseudomonadota</taxon>
        <taxon>Gammaproteobacteria</taxon>
        <taxon>Chromatiales</taxon>
        <taxon>Chromatiaceae</taxon>
        <taxon>Thiorhodococcus</taxon>
    </lineage>
</organism>
<keyword evidence="2" id="KW-0677">Repeat</keyword>
<dbReference type="InterPro" id="IPR027417">
    <property type="entry name" value="P-loop_NTPase"/>
</dbReference>
<dbReference type="Gene3D" id="3.40.50.300">
    <property type="entry name" value="P-loop containing nucleotide triphosphate hydrolases"/>
    <property type="match status" value="1"/>
</dbReference>
<dbReference type="PROSITE" id="PS00678">
    <property type="entry name" value="WD_REPEATS_1"/>
    <property type="match status" value="1"/>
</dbReference>
<feature type="domain" description="Novel STAND NTPase 1" evidence="6">
    <location>
        <begin position="201"/>
        <end position="706"/>
    </location>
</feature>
<feature type="region of interest" description="Disordered" evidence="4">
    <location>
        <begin position="632"/>
        <end position="658"/>
    </location>
</feature>
<feature type="domain" description="Pyrrolo-quinoline quinone repeat" evidence="5">
    <location>
        <begin position="968"/>
        <end position="1197"/>
    </location>
</feature>
<dbReference type="InterPro" id="IPR011047">
    <property type="entry name" value="Quinoprotein_ADH-like_sf"/>
</dbReference>
<feature type="repeat" description="WD" evidence="3">
    <location>
        <begin position="1493"/>
        <end position="1525"/>
    </location>
</feature>
<dbReference type="PANTHER" id="PTHR19879:SF9">
    <property type="entry name" value="TRANSCRIPTION INITIATION FACTOR TFIID SUBUNIT 5"/>
    <property type="match status" value="1"/>
</dbReference>
<dbReference type="Pfam" id="PF13360">
    <property type="entry name" value="PQQ_2"/>
    <property type="match status" value="1"/>
</dbReference>
<dbReference type="InterPro" id="IPR002372">
    <property type="entry name" value="PQQ_rpt_dom"/>
</dbReference>
<dbReference type="Pfam" id="PF20703">
    <property type="entry name" value="nSTAND1"/>
    <property type="match status" value="1"/>
</dbReference>
<feature type="repeat" description="WD" evidence="3">
    <location>
        <begin position="1111"/>
        <end position="1158"/>
    </location>
</feature>
<dbReference type="SUPFAM" id="SSF52540">
    <property type="entry name" value="P-loop containing nucleoside triphosphate hydrolases"/>
    <property type="match status" value="1"/>
</dbReference>
<dbReference type="InterPro" id="IPR019775">
    <property type="entry name" value="WD40_repeat_CS"/>
</dbReference>